<keyword evidence="4" id="KW-1185">Reference proteome</keyword>
<dbReference type="Pfam" id="PF04314">
    <property type="entry name" value="PCuAC"/>
    <property type="match status" value="1"/>
</dbReference>
<dbReference type="PANTHER" id="PTHR36302:SF1">
    <property type="entry name" value="COPPER CHAPERONE PCU(A)C"/>
    <property type="match status" value="1"/>
</dbReference>
<dbReference type="Gene3D" id="2.60.40.1890">
    <property type="entry name" value="PCu(A)C copper chaperone"/>
    <property type="match status" value="1"/>
</dbReference>
<evidence type="ECO:0000256" key="1">
    <source>
        <dbReference type="SAM" id="MobiDB-lite"/>
    </source>
</evidence>
<evidence type="ECO:0000256" key="2">
    <source>
        <dbReference type="SAM" id="SignalP"/>
    </source>
</evidence>
<feature type="signal peptide" evidence="2">
    <location>
        <begin position="1"/>
        <end position="20"/>
    </location>
</feature>
<name>A0ABW4JSV0_9HYPH</name>
<protein>
    <submittedName>
        <fullName evidence="3">Copper chaperone PCu(A)C</fullName>
    </submittedName>
</protein>
<evidence type="ECO:0000313" key="3">
    <source>
        <dbReference type="EMBL" id="MFD1695169.1"/>
    </source>
</evidence>
<feature type="chain" id="PRO_5047108848" evidence="2">
    <location>
        <begin position="21"/>
        <end position="179"/>
    </location>
</feature>
<dbReference type="InterPro" id="IPR058248">
    <property type="entry name" value="Lxx211020-like"/>
</dbReference>
<dbReference type="PANTHER" id="PTHR36302">
    <property type="entry name" value="BLR7088 PROTEIN"/>
    <property type="match status" value="1"/>
</dbReference>
<keyword evidence="2" id="KW-0732">Signal</keyword>
<accession>A0ABW4JSV0</accession>
<dbReference type="EMBL" id="JBHUFA010000001">
    <property type="protein sequence ID" value="MFD1695169.1"/>
    <property type="molecule type" value="Genomic_DNA"/>
</dbReference>
<organism evidence="3 4">
    <name type="scientific">Roseibium aestuarii</name>
    <dbReference type="NCBI Taxonomy" id="2600299"/>
    <lineage>
        <taxon>Bacteria</taxon>
        <taxon>Pseudomonadati</taxon>
        <taxon>Pseudomonadota</taxon>
        <taxon>Alphaproteobacteria</taxon>
        <taxon>Hyphomicrobiales</taxon>
        <taxon>Stappiaceae</taxon>
        <taxon>Roseibium</taxon>
    </lineage>
</organism>
<evidence type="ECO:0000313" key="4">
    <source>
        <dbReference type="Proteomes" id="UP001597327"/>
    </source>
</evidence>
<feature type="region of interest" description="Disordered" evidence="1">
    <location>
        <begin position="157"/>
        <end position="179"/>
    </location>
</feature>
<sequence length="179" mass="18514">MKSILLAAIAAITLSTAALAEPVQQGSLVLDHAWTRATPPAARAGGGFVEITNSGSEADRLVSAASPAANRVELHEMSMKDGVMVMRQKTDGIELPAGETVALAPGGLHIMFMELTGPFKQGETVPVTLTFEKAGAVTFDLSVEKIGAKGMAGHMDHGQMGAGQMDHGKMGQGHSAHTN</sequence>
<proteinExistence type="predicted"/>
<dbReference type="Proteomes" id="UP001597327">
    <property type="component" value="Unassembled WGS sequence"/>
</dbReference>
<comment type="caution">
    <text evidence="3">The sequence shown here is derived from an EMBL/GenBank/DDBJ whole genome shotgun (WGS) entry which is preliminary data.</text>
</comment>
<dbReference type="InterPro" id="IPR036182">
    <property type="entry name" value="PCuAC_sf"/>
</dbReference>
<reference evidence="4" key="1">
    <citation type="journal article" date="2019" name="Int. J. Syst. Evol. Microbiol.">
        <title>The Global Catalogue of Microorganisms (GCM) 10K type strain sequencing project: providing services to taxonomists for standard genome sequencing and annotation.</title>
        <authorList>
            <consortium name="The Broad Institute Genomics Platform"/>
            <consortium name="The Broad Institute Genome Sequencing Center for Infectious Disease"/>
            <person name="Wu L."/>
            <person name="Ma J."/>
        </authorList>
    </citation>
    <scope>NUCLEOTIDE SEQUENCE [LARGE SCALE GENOMIC DNA]</scope>
    <source>
        <strain evidence="4">JCM 3369</strain>
    </source>
</reference>
<dbReference type="RefSeq" id="WP_149891063.1">
    <property type="nucleotide sequence ID" value="NZ_JBHUFA010000001.1"/>
</dbReference>
<gene>
    <name evidence="3" type="ORF">ACFSC7_06550</name>
</gene>
<dbReference type="InterPro" id="IPR007410">
    <property type="entry name" value="LpqE-like"/>
</dbReference>
<dbReference type="SUPFAM" id="SSF110087">
    <property type="entry name" value="DR1885-like metal-binding protein"/>
    <property type="match status" value="1"/>
</dbReference>